<dbReference type="InterPro" id="IPR001296">
    <property type="entry name" value="Glyco_trans_1"/>
</dbReference>
<keyword evidence="3" id="KW-1185">Reference proteome</keyword>
<dbReference type="Proteomes" id="UP000528322">
    <property type="component" value="Unassembled WGS sequence"/>
</dbReference>
<name>A0A7W8DH04_9BACT</name>
<reference evidence="2 3" key="1">
    <citation type="submission" date="2020-08" db="EMBL/GenBank/DDBJ databases">
        <title>Genomic Encyclopedia of Type Strains, Phase IV (KMG-IV): sequencing the most valuable type-strain genomes for metagenomic binning, comparative biology and taxonomic classification.</title>
        <authorList>
            <person name="Goeker M."/>
        </authorList>
    </citation>
    <scope>NUCLEOTIDE SEQUENCE [LARGE SCALE GENOMIC DNA]</scope>
    <source>
        <strain evidence="2 3">DSM 22071</strain>
    </source>
</reference>
<evidence type="ECO:0000313" key="2">
    <source>
        <dbReference type="EMBL" id="MBB5021887.1"/>
    </source>
</evidence>
<evidence type="ECO:0000313" key="3">
    <source>
        <dbReference type="Proteomes" id="UP000528322"/>
    </source>
</evidence>
<dbReference type="PANTHER" id="PTHR12526">
    <property type="entry name" value="GLYCOSYLTRANSFERASE"/>
    <property type="match status" value="1"/>
</dbReference>
<dbReference type="Gene3D" id="3.40.50.2000">
    <property type="entry name" value="Glycogen Phosphorylase B"/>
    <property type="match status" value="2"/>
</dbReference>
<dbReference type="Pfam" id="PF00534">
    <property type="entry name" value="Glycos_transf_1"/>
    <property type="match status" value="1"/>
</dbReference>
<proteinExistence type="predicted"/>
<comment type="caution">
    <text evidence="2">The sequence shown here is derived from an EMBL/GenBank/DDBJ whole genome shotgun (WGS) entry which is preliminary data.</text>
</comment>
<dbReference type="EMBL" id="JACHID010000006">
    <property type="protein sequence ID" value="MBB5021887.1"/>
    <property type="molecule type" value="Genomic_DNA"/>
</dbReference>
<keyword evidence="2" id="KW-0808">Transferase</keyword>
<accession>A0A7W8DH04</accession>
<dbReference type="AlphaFoldDB" id="A0A7W8DH04"/>
<dbReference type="SUPFAM" id="SSF53756">
    <property type="entry name" value="UDP-Glycosyltransferase/glycogen phosphorylase"/>
    <property type="match status" value="1"/>
</dbReference>
<organism evidence="2 3">
    <name type="scientific">Desulfurispira natronophila</name>
    <dbReference type="NCBI Taxonomy" id="682562"/>
    <lineage>
        <taxon>Bacteria</taxon>
        <taxon>Pseudomonadati</taxon>
        <taxon>Chrysiogenota</taxon>
        <taxon>Chrysiogenia</taxon>
        <taxon>Chrysiogenales</taxon>
        <taxon>Chrysiogenaceae</taxon>
        <taxon>Desulfurispira</taxon>
    </lineage>
</organism>
<evidence type="ECO:0000259" key="1">
    <source>
        <dbReference type="Pfam" id="PF00534"/>
    </source>
</evidence>
<gene>
    <name evidence="2" type="ORF">HNR37_001201</name>
</gene>
<dbReference type="GO" id="GO:0016757">
    <property type="term" value="F:glycosyltransferase activity"/>
    <property type="evidence" value="ECO:0007669"/>
    <property type="project" value="InterPro"/>
</dbReference>
<protein>
    <submittedName>
        <fullName evidence="2">Glycosyltransferase involved in cell wall biosynthesis</fullName>
    </submittedName>
</protein>
<feature type="domain" description="Glycosyl transferase family 1" evidence="1">
    <location>
        <begin position="167"/>
        <end position="321"/>
    </location>
</feature>
<dbReference type="PANTHER" id="PTHR12526:SF630">
    <property type="entry name" value="GLYCOSYLTRANSFERASE"/>
    <property type="match status" value="1"/>
</dbReference>
<dbReference type="RefSeq" id="WP_183731412.1">
    <property type="nucleotide sequence ID" value="NZ_JACHID010000006.1"/>
</dbReference>
<sequence length="345" mass="38044">MRICHINLARGFRGGERQTELLISELALNNIPQILVCRADSPMRTHLADVPLLRFHTANHFLGGHTRTPRADFMHAHDAKGAHWANWEFRLRKTPYLITRRVPNPLKKNIFTRSVYRDAKMIVALSVAIEHSILTYLPSANTQIIPSMCAGLSHNKGTACSVRRRFSGKTLVGHIGALVDKHKGQSCLIEAARLLQNHQPQLHFLLLGQGKDEEGLRKQAEGLSNVTFEGFHSNVGDYLAAFDIFAFPSRQEGLGSILLDAMDYGLPIVASNVDGIPDIVKHEHNGLLVPPADAQALACAIESVVSNQDIASKLGKNGQKMASLFTPTAITQQYLELYQSITPKG</sequence>
<dbReference type="CDD" id="cd03801">
    <property type="entry name" value="GT4_PimA-like"/>
    <property type="match status" value="1"/>
</dbReference>